<evidence type="ECO:0000313" key="6">
    <source>
        <dbReference type="Proteomes" id="UP000694287"/>
    </source>
</evidence>
<proteinExistence type="predicted"/>
<dbReference type="InterPro" id="IPR020084">
    <property type="entry name" value="NUDIX_hydrolase_CS"/>
</dbReference>
<keyword evidence="2 5" id="KW-0378">Hydrolase</keyword>
<protein>
    <submittedName>
        <fullName evidence="5">NUDIX hydrolase</fullName>
    </submittedName>
</protein>
<dbReference type="PROSITE" id="PS51462">
    <property type="entry name" value="NUDIX"/>
    <property type="match status" value="1"/>
</dbReference>
<evidence type="ECO:0000313" key="5">
    <source>
        <dbReference type="EMBL" id="MBW0138598.1"/>
    </source>
</evidence>
<comment type="caution">
    <text evidence="5">The sequence shown here is derived from an EMBL/GenBank/DDBJ whole genome shotgun (WGS) entry which is preliminary data.</text>
</comment>
<sequence>MHRHRLVPDDQARELAARWRLEPVDVALAALGQPAPRRFGTDGQTDLVAAPLPRRRIAAAMLLTDPAGAMLVVEPTYKQGFEIPGGVVEDGESPRTGAAREVTEELGITRTPGALLVIDHVPAAGRRTEGLVVVFDGGQVDDPATLVLARDELRSYAFVAPDRLGEYLPALQTRRALAALHARAERAAVYLEDGHPTGETPPV</sequence>
<comment type="cofactor">
    <cofactor evidence="1">
        <name>Mg(2+)</name>
        <dbReference type="ChEBI" id="CHEBI:18420"/>
    </cofactor>
</comment>
<dbReference type="InterPro" id="IPR000086">
    <property type="entry name" value="NUDIX_hydrolase_dom"/>
</dbReference>
<feature type="domain" description="Nudix hydrolase" evidence="4">
    <location>
        <begin position="53"/>
        <end position="181"/>
    </location>
</feature>
<dbReference type="EMBL" id="JADQDK010000002">
    <property type="protein sequence ID" value="MBW0138598.1"/>
    <property type="molecule type" value="Genomic_DNA"/>
</dbReference>
<dbReference type="PANTHER" id="PTHR43046:SF12">
    <property type="entry name" value="GDP-MANNOSE MANNOSYL HYDROLASE"/>
    <property type="match status" value="1"/>
</dbReference>
<dbReference type="PROSITE" id="PS00893">
    <property type="entry name" value="NUDIX_BOX"/>
    <property type="match status" value="1"/>
</dbReference>
<dbReference type="CDD" id="cd18876">
    <property type="entry name" value="NUDIX_Hydrolase"/>
    <property type="match status" value="1"/>
</dbReference>
<dbReference type="Proteomes" id="UP000694287">
    <property type="component" value="Unassembled WGS sequence"/>
</dbReference>
<dbReference type="Pfam" id="PF00293">
    <property type="entry name" value="NUDIX"/>
    <property type="match status" value="1"/>
</dbReference>
<name>A0ABS6V346_9PSEU</name>
<keyword evidence="6" id="KW-1185">Reference proteome</keyword>
<reference evidence="5 6" key="1">
    <citation type="submission" date="2020-11" db="EMBL/GenBank/DDBJ databases">
        <title>Pseudonocardia abyssalis sp. nov. and Pseudonocardia oceani sp. nov., description and phylogenomic analysis of two novel actinomycetes isolated from the deep Southern Ocean.</title>
        <authorList>
            <person name="Parra J."/>
        </authorList>
    </citation>
    <scope>NUCLEOTIDE SEQUENCE [LARGE SCALE GENOMIC DNA]</scope>
    <source>
        <strain evidence="5 6">KRD-168</strain>
    </source>
</reference>
<evidence type="ECO:0000256" key="2">
    <source>
        <dbReference type="ARBA" id="ARBA00022801"/>
    </source>
</evidence>
<gene>
    <name evidence="5" type="ORF">I4I81_30685</name>
</gene>
<keyword evidence="3" id="KW-0460">Magnesium</keyword>
<evidence type="ECO:0000256" key="3">
    <source>
        <dbReference type="ARBA" id="ARBA00022842"/>
    </source>
</evidence>
<dbReference type="PANTHER" id="PTHR43046">
    <property type="entry name" value="GDP-MANNOSE MANNOSYL HYDROLASE"/>
    <property type="match status" value="1"/>
</dbReference>
<accession>A0ABS6V346</accession>
<evidence type="ECO:0000259" key="4">
    <source>
        <dbReference type="PROSITE" id="PS51462"/>
    </source>
</evidence>
<dbReference type="GO" id="GO:0016787">
    <property type="term" value="F:hydrolase activity"/>
    <property type="evidence" value="ECO:0007669"/>
    <property type="project" value="UniProtKB-KW"/>
</dbReference>
<evidence type="ECO:0000256" key="1">
    <source>
        <dbReference type="ARBA" id="ARBA00001946"/>
    </source>
</evidence>
<organism evidence="5 6">
    <name type="scientific">Pseudonocardia abyssalis</name>
    <dbReference type="NCBI Taxonomy" id="2792008"/>
    <lineage>
        <taxon>Bacteria</taxon>
        <taxon>Bacillati</taxon>
        <taxon>Actinomycetota</taxon>
        <taxon>Actinomycetes</taxon>
        <taxon>Pseudonocardiales</taxon>
        <taxon>Pseudonocardiaceae</taxon>
        <taxon>Pseudonocardia</taxon>
    </lineage>
</organism>